<evidence type="ECO:0000313" key="3">
    <source>
        <dbReference type="EMBL" id="AKK20532.1"/>
    </source>
</evidence>
<dbReference type="Pfam" id="PF18181">
    <property type="entry name" value="SLATT_1"/>
    <property type="match status" value="1"/>
</dbReference>
<proteinExistence type="predicted"/>
<evidence type="ECO:0000256" key="1">
    <source>
        <dbReference type="SAM" id="Phobius"/>
    </source>
</evidence>
<accession>A0A0G3I9R1</accession>
<name>A0A0G3I9R1_LIBAF</name>
<gene>
    <name evidence="3" type="ORF">G293_04585</name>
</gene>
<dbReference type="EMBL" id="CP004021">
    <property type="protein sequence ID" value="AKK20532.1"/>
    <property type="molecule type" value="Genomic_DNA"/>
</dbReference>
<feature type="transmembrane region" description="Helical" evidence="1">
    <location>
        <begin position="21"/>
        <end position="39"/>
    </location>
</feature>
<evidence type="ECO:0000313" key="4">
    <source>
        <dbReference type="Proteomes" id="UP000035503"/>
    </source>
</evidence>
<protein>
    <recommendedName>
        <fullName evidence="2">SMODS and SLOG-associating 2TM effector domain-containing protein</fullName>
    </recommendedName>
</protein>
<feature type="domain" description="SMODS and SLOG-associating 2TM effector" evidence="2">
    <location>
        <begin position="15"/>
        <end position="119"/>
    </location>
</feature>
<dbReference type="AlphaFoldDB" id="A0A0G3I9R1"/>
<dbReference type="Proteomes" id="UP000035503">
    <property type="component" value="Chromosome"/>
</dbReference>
<evidence type="ECO:0000259" key="2">
    <source>
        <dbReference type="Pfam" id="PF18181"/>
    </source>
</evidence>
<dbReference type="STRING" id="1277257.G293_04585"/>
<keyword evidence="1" id="KW-0472">Membrane</keyword>
<dbReference type="KEGG" id="lau:G293_04585"/>
<feature type="transmembrane region" description="Helical" evidence="1">
    <location>
        <begin position="45"/>
        <end position="65"/>
    </location>
</feature>
<sequence length="132" mass="15245">MKDQIFLNNMGADFHIYNLKKWRCISKVLMILLIFLGLAEKYCHIGIAAFSPIIATSLASIFGLISMKTYNELSLPYILTARELERMLAESYKIESEYQFSNWVLKSESAFFSRKHTVWAGIKIWAVRINVA</sequence>
<keyword evidence="1" id="KW-1133">Transmembrane helix</keyword>
<organism evidence="3 4">
    <name type="scientific">Candidatus Liberibacter africanus PTSAPSY</name>
    <dbReference type="NCBI Taxonomy" id="1277257"/>
    <lineage>
        <taxon>Bacteria</taxon>
        <taxon>Pseudomonadati</taxon>
        <taxon>Pseudomonadota</taxon>
        <taxon>Alphaproteobacteria</taxon>
        <taxon>Hyphomicrobiales</taxon>
        <taxon>Rhizobiaceae</taxon>
        <taxon>Liberibacter</taxon>
    </lineage>
</organism>
<dbReference type="InterPro" id="IPR040884">
    <property type="entry name" value="SLATT_1"/>
</dbReference>
<dbReference type="PATRIC" id="fig|1277257.4.peg.994"/>
<reference evidence="3 4" key="1">
    <citation type="journal article" date="2015" name="Genome Announc.">
        <title>Complete Genome Sequence of 'Candidatus Liberibacter africanus,' a Bacterium Associated with Citrus Huanglongbing.</title>
        <authorList>
            <person name="Lin H."/>
            <person name="Pietersen G."/>
            <person name="Han C."/>
            <person name="Read D.A."/>
            <person name="Lou B."/>
            <person name="Gupta G."/>
            <person name="Civerolo E.L."/>
        </authorList>
    </citation>
    <scope>NUCLEOTIDE SEQUENCE [LARGE SCALE GENOMIC DNA]</scope>
    <source>
        <strain evidence="3 4">PTSAPSY</strain>
    </source>
</reference>
<keyword evidence="1" id="KW-0812">Transmembrane</keyword>
<keyword evidence="4" id="KW-1185">Reference proteome</keyword>